<evidence type="ECO:0008006" key="4">
    <source>
        <dbReference type="Google" id="ProtNLM"/>
    </source>
</evidence>
<name>A0A016WLW0_9BILA</name>
<evidence type="ECO:0000313" key="3">
    <source>
        <dbReference type="Proteomes" id="UP000024635"/>
    </source>
</evidence>
<proteinExistence type="predicted"/>
<organism evidence="2 3">
    <name type="scientific">Ancylostoma ceylanicum</name>
    <dbReference type="NCBI Taxonomy" id="53326"/>
    <lineage>
        <taxon>Eukaryota</taxon>
        <taxon>Metazoa</taxon>
        <taxon>Ecdysozoa</taxon>
        <taxon>Nematoda</taxon>
        <taxon>Chromadorea</taxon>
        <taxon>Rhabditida</taxon>
        <taxon>Rhabditina</taxon>
        <taxon>Rhabditomorpha</taxon>
        <taxon>Strongyloidea</taxon>
        <taxon>Ancylostomatidae</taxon>
        <taxon>Ancylostomatinae</taxon>
        <taxon>Ancylostoma</taxon>
    </lineage>
</organism>
<comment type="caution">
    <text evidence="2">The sequence shown here is derived from an EMBL/GenBank/DDBJ whole genome shotgun (WGS) entry which is preliminary data.</text>
</comment>
<keyword evidence="3" id="KW-1185">Reference proteome</keyword>
<evidence type="ECO:0000313" key="2">
    <source>
        <dbReference type="EMBL" id="EYC40282.1"/>
    </source>
</evidence>
<dbReference type="Proteomes" id="UP000024635">
    <property type="component" value="Unassembled WGS sequence"/>
</dbReference>
<feature type="chain" id="PRO_5001494712" description="PAN domain protein" evidence="1">
    <location>
        <begin position="23"/>
        <end position="198"/>
    </location>
</feature>
<reference evidence="3" key="1">
    <citation type="journal article" date="2015" name="Nat. Genet.">
        <title>The genome and transcriptome of the zoonotic hookworm Ancylostoma ceylanicum identify infection-specific gene families.</title>
        <authorList>
            <person name="Schwarz E.M."/>
            <person name="Hu Y."/>
            <person name="Antoshechkin I."/>
            <person name="Miller M.M."/>
            <person name="Sternberg P.W."/>
            <person name="Aroian R.V."/>
        </authorList>
    </citation>
    <scope>NUCLEOTIDE SEQUENCE</scope>
    <source>
        <strain evidence="3">HY135</strain>
    </source>
</reference>
<evidence type="ECO:0000256" key="1">
    <source>
        <dbReference type="SAM" id="SignalP"/>
    </source>
</evidence>
<dbReference type="EMBL" id="JARK01000221">
    <property type="protein sequence ID" value="EYC40282.1"/>
    <property type="molecule type" value="Genomic_DNA"/>
</dbReference>
<protein>
    <recommendedName>
        <fullName evidence="4">PAN domain protein</fullName>
    </recommendedName>
</protein>
<accession>A0A016WLW0</accession>
<sequence length="198" mass="22475">MQGKGNDFRWLALYVFFSEISATATCTFSKTNDISAAQLMFKMIIENEDICILACYEEPYCIYVEYNGDLCSIFAQGQETQKAVGTAFKLDRQHSSPSCPRRVHVGSEVPFPNYQAPTAVPDHRRLYFGSAFNVTGYYFMDGYAFADYCLCDDGACCGSTALIEATYMKHYLYQNDSTGVDRTEVDQPFFVKSYRKEQ</sequence>
<gene>
    <name evidence="2" type="primary">Acey_s0621.g752</name>
    <name evidence="2" type="ORF">Y032_0621g752</name>
</gene>
<feature type="signal peptide" evidence="1">
    <location>
        <begin position="1"/>
        <end position="22"/>
    </location>
</feature>
<keyword evidence="1" id="KW-0732">Signal</keyword>
<dbReference type="AlphaFoldDB" id="A0A016WLW0"/>